<keyword evidence="4" id="KW-1185">Reference proteome</keyword>
<sequence length="89" mass="9987">MTKPLADTSDKPNKKSAPKLRDGVMKRGTTWSYVIRVKDPETGESKPKWVGGFATEEAAKAARDEARVNARRGEYVDRNEITVSEYLDD</sequence>
<dbReference type="Proteomes" id="UP000534286">
    <property type="component" value="Unassembled WGS sequence"/>
</dbReference>
<organism evidence="3 4">
    <name type="scientific">Streptosporangium album</name>
    <dbReference type="NCBI Taxonomy" id="47479"/>
    <lineage>
        <taxon>Bacteria</taxon>
        <taxon>Bacillati</taxon>
        <taxon>Actinomycetota</taxon>
        <taxon>Actinomycetes</taxon>
        <taxon>Streptosporangiales</taxon>
        <taxon>Streptosporangiaceae</taxon>
        <taxon>Streptosporangium</taxon>
    </lineage>
</organism>
<evidence type="ECO:0000313" key="3">
    <source>
        <dbReference type="EMBL" id="MBB4941229.1"/>
    </source>
</evidence>
<evidence type="ECO:0000259" key="2">
    <source>
        <dbReference type="Pfam" id="PF14657"/>
    </source>
</evidence>
<evidence type="ECO:0000256" key="1">
    <source>
        <dbReference type="SAM" id="MobiDB-lite"/>
    </source>
</evidence>
<proteinExistence type="predicted"/>
<feature type="region of interest" description="Disordered" evidence="1">
    <location>
        <begin position="1"/>
        <end position="23"/>
    </location>
</feature>
<accession>A0A7W7RZP1</accession>
<dbReference type="InterPro" id="IPR028259">
    <property type="entry name" value="AP2-like_int_N"/>
</dbReference>
<dbReference type="Pfam" id="PF14657">
    <property type="entry name" value="Arm-DNA-bind_4"/>
    <property type="match status" value="1"/>
</dbReference>
<feature type="domain" description="AP2-like integrase N-terminal" evidence="2">
    <location>
        <begin position="30"/>
        <end position="65"/>
    </location>
</feature>
<dbReference type="AlphaFoldDB" id="A0A7W7RZP1"/>
<dbReference type="RefSeq" id="WP_246467443.1">
    <property type="nucleotide sequence ID" value="NZ_BAABEK010000166.1"/>
</dbReference>
<reference evidence="3 4" key="1">
    <citation type="submission" date="2020-08" db="EMBL/GenBank/DDBJ databases">
        <title>Sequencing the genomes of 1000 actinobacteria strains.</title>
        <authorList>
            <person name="Klenk H.-P."/>
        </authorList>
    </citation>
    <scope>NUCLEOTIDE SEQUENCE [LARGE SCALE GENOMIC DNA]</scope>
    <source>
        <strain evidence="3 4">DSM 43023</strain>
    </source>
</reference>
<gene>
    <name evidence="3" type="ORF">FHR32_005606</name>
</gene>
<protein>
    <recommendedName>
        <fullName evidence="2">AP2-like integrase N-terminal domain-containing protein</fullName>
    </recommendedName>
</protein>
<comment type="caution">
    <text evidence="3">The sequence shown here is derived from an EMBL/GenBank/DDBJ whole genome shotgun (WGS) entry which is preliminary data.</text>
</comment>
<feature type="compositionally biased region" description="Basic and acidic residues" evidence="1">
    <location>
        <begin position="8"/>
        <end position="23"/>
    </location>
</feature>
<name>A0A7W7RZP1_9ACTN</name>
<dbReference type="EMBL" id="JACHJU010000002">
    <property type="protein sequence ID" value="MBB4941229.1"/>
    <property type="molecule type" value="Genomic_DNA"/>
</dbReference>
<evidence type="ECO:0000313" key="4">
    <source>
        <dbReference type="Proteomes" id="UP000534286"/>
    </source>
</evidence>